<reference evidence="3 4" key="1">
    <citation type="journal article" date="2010" name="J. Bacteriol.">
        <title>Genome sequences of Pelagibaca bermudensis HTCC2601T and Maritimibacter alkaliphilus HTCC2654T, the type strains of two marine Roseobacter genera.</title>
        <authorList>
            <person name="Thrash J.C."/>
            <person name="Cho J.C."/>
            <person name="Ferriera S."/>
            <person name="Johnson J."/>
            <person name="Vergin K.L."/>
            <person name="Giovannoni S.J."/>
        </authorList>
    </citation>
    <scope>NUCLEOTIDE SEQUENCE [LARGE SCALE GENOMIC DNA]</scope>
    <source>
        <strain evidence="4">DSM 26914 / JCM 13377 / KCTC 12554 / HTCC2601</strain>
    </source>
</reference>
<name>Q0FUQ7_SALBH</name>
<comment type="caution">
    <text evidence="3">The sequence shown here is derived from an EMBL/GenBank/DDBJ whole genome shotgun (WGS) entry which is preliminary data.</text>
</comment>
<keyword evidence="4" id="KW-1185">Reference proteome</keyword>
<dbReference type="AlphaFoldDB" id="Q0FUQ7"/>
<evidence type="ECO:0000259" key="2">
    <source>
        <dbReference type="Pfam" id="PF07978"/>
    </source>
</evidence>
<dbReference type="Proteomes" id="UP000006230">
    <property type="component" value="Unassembled WGS sequence"/>
</dbReference>
<dbReference type="OrthoDB" id="4124121at2"/>
<dbReference type="PANTHER" id="PTHR21017">
    <property type="entry name" value="NIPSNAP-RELATED"/>
    <property type="match status" value="1"/>
</dbReference>
<dbReference type="RefSeq" id="WP_007803819.1">
    <property type="nucleotide sequence ID" value="NZ_DS022279.1"/>
</dbReference>
<dbReference type="Gene3D" id="3.30.70.100">
    <property type="match status" value="1"/>
</dbReference>
<dbReference type="eggNOG" id="ENOG50330K6">
    <property type="taxonomic scope" value="Bacteria"/>
</dbReference>
<evidence type="ECO:0000256" key="1">
    <source>
        <dbReference type="ARBA" id="ARBA00005291"/>
    </source>
</evidence>
<dbReference type="InterPro" id="IPR011008">
    <property type="entry name" value="Dimeric_a/b-barrel"/>
</dbReference>
<protein>
    <recommendedName>
        <fullName evidence="2">NIPSNAP domain-containing protein</fullName>
    </recommendedName>
</protein>
<comment type="similarity">
    <text evidence="1">Belongs to the NipSnap family.</text>
</comment>
<dbReference type="PANTHER" id="PTHR21017:SF17">
    <property type="entry name" value="PROTEIN NIPSNAP"/>
    <property type="match status" value="1"/>
</dbReference>
<dbReference type="EMBL" id="AATQ01000003">
    <property type="protein sequence ID" value="EAU48024.1"/>
    <property type="molecule type" value="Genomic_DNA"/>
</dbReference>
<evidence type="ECO:0000313" key="4">
    <source>
        <dbReference type="Proteomes" id="UP000006230"/>
    </source>
</evidence>
<dbReference type="SUPFAM" id="SSF54909">
    <property type="entry name" value="Dimeric alpha+beta barrel"/>
    <property type="match status" value="1"/>
</dbReference>
<evidence type="ECO:0000313" key="3">
    <source>
        <dbReference type="EMBL" id="EAU48024.1"/>
    </source>
</evidence>
<dbReference type="STRING" id="314265.R2601_01255"/>
<gene>
    <name evidence="3" type="ORF">R2601_01255</name>
</gene>
<organism evidence="3 4">
    <name type="scientific">Salipiger bermudensis (strain DSM 26914 / JCM 13377 / KCTC 12554 / HTCC2601)</name>
    <name type="common">Pelagibaca bermudensis</name>
    <dbReference type="NCBI Taxonomy" id="314265"/>
    <lineage>
        <taxon>Bacteria</taxon>
        <taxon>Pseudomonadati</taxon>
        <taxon>Pseudomonadota</taxon>
        <taxon>Alphaproteobacteria</taxon>
        <taxon>Rhodobacterales</taxon>
        <taxon>Roseobacteraceae</taxon>
        <taxon>Salipiger</taxon>
    </lineage>
</organism>
<dbReference type="Pfam" id="PF07978">
    <property type="entry name" value="NIPSNAP"/>
    <property type="match status" value="1"/>
</dbReference>
<dbReference type="InterPro" id="IPR012577">
    <property type="entry name" value="NIPSNAP"/>
</dbReference>
<proteinExistence type="inferred from homology"/>
<sequence length="104" mass="12090">MIYEERDYHIKPGKLQTFVGLYRDHGVELQKKHLGTFISYFTTEIGELNHVVALWGYESLDQRAEMRARMLADPEWSAYLAMVDGLIQSQNTRILTPVDFSPLQ</sequence>
<dbReference type="InterPro" id="IPR051557">
    <property type="entry name" value="NipSnap_domain"/>
</dbReference>
<dbReference type="HOGENOM" id="CLU_097061_2_1_5"/>
<feature type="domain" description="NIPSNAP" evidence="2">
    <location>
        <begin position="3"/>
        <end position="102"/>
    </location>
</feature>
<accession>Q0FUQ7</accession>